<dbReference type="GO" id="GO:0004674">
    <property type="term" value="F:protein serine/threonine kinase activity"/>
    <property type="evidence" value="ECO:0007669"/>
    <property type="project" value="UniProtKB-KW"/>
</dbReference>
<dbReference type="EMBL" id="KB909824">
    <property type="protein sequence ID" value="EOB11741.1"/>
    <property type="molecule type" value="Genomic_DNA"/>
</dbReference>
<reference evidence="8 9" key="1">
    <citation type="journal article" date="2013" name="BMC Genomics">
        <title>Comparative genomics of parasitic silkworm microsporidia reveal an association between genome expansion and host adaptation.</title>
        <authorList>
            <person name="Pan G."/>
            <person name="Xu J."/>
            <person name="Li T."/>
            <person name="Xia Q."/>
            <person name="Liu S.L."/>
            <person name="Zhang G."/>
            <person name="Li S."/>
            <person name="Li C."/>
            <person name="Liu H."/>
            <person name="Yang L."/>
            <person name="Liu T."/>
            <person name="Zhang X."/>
            <person name="Wu Z."/>
            <person name="Fan W."/>
            <person name="Dang X."/>
            <person name="Xiang H."/>
            <person name="Tao M."/>
            <person name="Li Y."/>
            <person name="Hu J."/>
            <person name="Li Z."/>
            <person name="Lin L."/>
            <person name="Luo J."/>
            <person name="Geng L."/>
            <person name="Wang L."/>
            <person name="Long M."/>
            <person name="Wan Y."/>
            <person name="He N."/>
            <person name="Zhang Z."/>
            <person name="Lu C."/>
            <person name="Keeling P.J."/>
            <person name="Wang J."/>
            <person name="Xiang Z."/>
            <person name="Zhou Z."/>
        </authorList>
    </citation>
    <scope>NUCLEOTIDE SEQUENCE [LARGE SCALE GENOMIC DNA]</scope>
    <source>
        <strain evidence="9">CQ1 / CVCC 102059</strain>
    </source>
</reference>
<evidence type="ECO:0000256" key="5">
    <source>
        <dbReference type="ARBA" id="ARBA00022840"/>
    </source>
</evidence>
<evidence type="ECO:0000313" key="8">
    <source>
        <dbReference type="EMBL" id="EOB11741.1"/>
    </source>
</evidence>
<dbReference type="Proteomes" id="UP000016927">
    <property type="component" value="Unassembled WGS sequence"/>
</dbReference>
<evidence type="ECO:0000256" key="1">
    <source>
        <dbReference type="ARBA" id="ARBA00022527"/>
    </source>
</evidence>
<dbReference type="Gene3D" id="1.10.510.10">
    <property type="entry name" value="Transferase(Phosphotransferase) domain 1"/>
    <property type="match status" value="1"/>
</dbReference>
<feature type="binding site" evidence="6">
    <location>
        <position position="40"/>
    </location>
    <ligand>
        <name>ATP</name>
        <dbReference type="ChEBI" id="CHEBI:30616"/>
    </ligand>
</feature>
<dbReference type="OrthoDB" id="193931at2759"/>
<name>R0KM62_NOSB1</name>
<dbReference type="InterPro" id="IPR030616">
    <property type="entry name" value="Aur-like"/>
</dbReference>
<evidence type="ECO:0000256" key="3">
    <source>
        <dbReference type="ARBA" id="ARBA00022741"/>
    </source>
</evidence>
<evidence type="ECO:0000256" key="6">
    <source>
        <dbReference type="PIRSR" id="PIRSR630616-2"/>
    </source>
</evidence>
<keyword evidence="5 6" id="KW-0067">ATP-binding</keyword>
<protein>
    <submittedName>
        <fullName evidence="8">Putative myosin light chain kinase 3</fullName>
    </submittedName>
</protein>
<keyword evidence="4 8" id="KW-0418">Kinase</keyword>
<evidence type="ECO:0000259" key="7">
    <source>
        <dbReference type="PROSITE" id="PS50011"/>
    </source>
</evidence>
<keyword evidence="1" id="KW-0723">Serine/threonine-protein kinase</keyword>
<dbReference type="InterPro" id="IPR000719">
    <property type="entry name" value="Prot_kinase_dom"/>
</dbReference>
<dbReference type="HOGENOM" id="CLU_2027386_0_0_1"/>
<dbReference type="Pfam" id="PF00069">
    <property type="entry name" value="Pkinase"/>
    <property type="match status" value="1"/>
</dbReference>
<evidence type="ECO:0000313" key="9">
    <source>
        <dbReference type="Proteomes" id="UP000016927"/>
    </source>
</evidence>
<dbReference type="AlphaFoldDB" id="R0KM62"/>
<feature type="binding site" evidence="6">
    <location>
        <begin position="82"/>
        <end position="84"/>
    </location>
    <ligand>
        <name>ATP</name>
        <dbReference type="ChEBI" id="CHEBI:30616"/>
    </ligand>
</feature>
<keyword evidence="9" id="KW-1185">Reference proteome</keyword>
<dbReference type="InterPro" id="IPR011009">
    <property type="entry name" value="Kinase-like_dom_sf"/>
</dbReference>
<feature type="binding site" evidence="6">
    <location>
        <position position="21"/>
    </location>
    <ligand>
        <name>ATP</name>
        <dbReference type="ChEBI" id="CHEBI:30616"/>
    </ligand>
</feature>
<feature type="domain" description="Protein kinase" evidence="7">
    <location>
        <begin position="11"/>
        <end position="122"/>
    </location>
</feature>
<accession>R0KM62</accession>
<sequence length="122" mass="14417">MIHNLSTFEYINLTKKIHEGRNGPVFLAIDTRFSKPVIVKFIRQNKFNLFELNIQSLLSHDNIVEMYCAFEYSKKYACLLLEYADGLDLFDLIDIKDYLKEQEALIFSFKFFLLSNTFTLIL</sequence>
<dbReference type="SUPFAM" id="SSF56112">
    <property type="entry name" value="Protein kinase-like (PK-like)"/>
    <property type="match status" value="1"/>
</dbReference>
<keyword evidence="3 6" id="KW-0547">Nucleotide-binding</keyword>
<evidence type="ECO:0000256" key="4">
    <source>
        <dbReference type="ARBA" id="ARBA00022777"/>
    </source>
</evidence>
<evidence type="ECO:0000256" key="2">
    <source>
        <dbReference type="ARBA" id="ARBA00022679"/>
    </source>
</evidence>
<dbReference type="GO" id="GO:0005524">
    <property type="term" value="F:ATP binding"/>
    <property type="evidence" value="ECO:0007669"/>
    <property type="project" value="UniProtKB-KW"/>
</dbReference>
<dbReference type="PANTHER" id="PTHR24350">
    <property type="entry name" value="SERINE/THREONINE-PROTEIN KINASE IAL-RELATED"/>
    <property type="match status" value="1"/>
</dbReference>
<organism evidence="8 9">
    <name type="scientific">Nosema bombycis (strain CQ1 / CVCC 102059)</name>
    <name type="common">Microsporidian parasite</name>
    <name type="synonym">Pebrine of silkworm</name>
    <dbReference type="NCBI Taxonomy" id="578461"/>
    <lineage>
        <taxon>Eukaryota</taxon>
        <taxon>Fungi</taxon>
        <taxon>Fungi incertae sedis</taxon>
        <taxon>Microsporidia</taxon>
        <taxon>Nosematidae</taxon>
        <taxon>Nosema</taxon>
    </lineage>
</organism>
<dbReference type="VEuPathDB" id="MicrosporidiaDB:NBO_917g0003"/>
<dbReference type="PROSITE" id="PS50011">
    <property type="entry name" value="PROTEIN_KINASE_DOM"/>
    <property type="match status" value="1"/>
</dbReference>
<keyword evidence="2" id="KW-0808">Transferase</keyword>
<proteinExistence type="predicted"/>
<gene>
    <name evidence="8" type="primary">MYLK3</name>
    <name evidence="8" type="ORF">NBO_917g0003</name>
</gene>